<keyword evidence="10" id="KW-1185">Reference proteome</keyword>
<name>A0ABP5CSD9_9PSEU</name>
<evidence type="ECO:0000256" key="5">
    <source>
        <dbReference type="SAM" id="SignalP"/>
    </source>
</evidence>
<dbReference type="InterPro" id="IPR017853">
    <property type="entry name" value="GH"/>
</dbReference>
<dbReference type="SUPFAM" id="SSF49785">
    <property type="entry name" value="Galactose-binding domain-like"/>
    <property type="match status" value="1"/>
</dbReference>
<dbReference type="SUPFAM" id="SSF51445">
    <property type="entry name" value="(Trans)glycosidases"/>
    <property type="match status" value="1"/>
</dbReference>
<evidence type="ECO:0000313" key="9">
    <source>
        <dbReference type="EMBL" id="GAA1968079.1"/>
    </source>
</evidence>
<accession>A0ABP5CSD9</accession>
<feature type="chain" id="PRO_5045824604" evidence="5">
    <location>
        <begin position="27"/>
        <end position="621"/>
    </location>
</feature>
<sequence>MRRRRPAALVAALLAAVAFGTVPATAAEPAAQPHQTGWAPKAPPLSTPWTYQVGPGNALPEYPRPQLSRPRWQNLNGLWEYTGGPAAFRASTPSIAEYKEQILVPYPPESALSGVQRHDDRMWYRKVFVVPPDWRGQRVLLHFGAVDQIATVWVNNQQVATHSGGYAEFSADVTNALRGSGSQELTVRVEDRNDINTFPVGKQRNSPGGIFYTGSSGIWQTVWLEPVAASHVDKVDIVPDLTSFSVTPKATGADGQRAEVVVSKPGGPEVARSVGKPGQAIRVPVPDPHLWSPDDPYLYDLTVRLRDAGGRVTDEVRSYGGLRTIGTVNDAQGRPRIALNGRTTFLHGPLDQGFWPDGIHTAPTDAALKFDLEQIKKLGLNFVRKHIKVEPARWYYWADKLGLMVWQDMPSLVVSFDGPPGPAPDPVPEAKAHYEQGLTAMVDQLRSSPSIIGWVPFNEGWGEFDTQRIADKVKAQDPSRLVNASSGVNCCLSRPDTGAGDIYDDHTYVGPGRPQVKDDRPIVDGEYGGLGLVLDGHVWPGPPGAYEMTKSQDELTRRYGEVSDDLLKVVRDNGLSGAIYTQTTDVENEVNGYLTYDRRVMKPNLAVVAEHNRAVIAAGSQ</sequence>
<dbReference type="Pfam" id="PF22666">
    <property type="entry name" value="Glyco_hydro_2_N2"/>
    <property type="match status" value="1"/>
</dbReference>
<comment type="similarity">
    <text evidence="1">Belongs to the glycosyl hydrolase 2 family.</text>
</comment>
<feature type="domain" description="Glycoside hydrolase family 2 catalytic" evidence="7">
    <location>
        <begin position="367"/>
        <end position="488"/>
    </location>
</feature>
<evidence type="ECO:0000256" key="4">
    <source>
        <dbReference type="SAM" id="MobiDB-lite"/>
    </source>
</evidence>
<evidence type="ECO:0000256" key="3">
    <source>
        <dbReference type="ARBA" id="ARBA00023295"/>
    </source>
</evidence>
<evidence type="ECO:0000259" key="6">
    <source>
        <dbReference type="Pfam" id="PF00703"/>
    </source>
</evidence>
<organism evidence="9 10">
    <name type="scientific">Amycolatopsis minnesotensis</name>
    <dbReference type="NCBI Taxonomy" id="337894"/>
    <lineage>
        <taxon>Bacteria</taxon>
        <taxon>Bacillati</taxon>
        <taxon>Actinomycetota</taxon>
        <taxon>Actinomycetes</taxon>
        <taxon>Pseudonocardiales</taxon>
        <taxon>Pseudonocardiaceae</taxon>
        <taxon>Amycolatopsis</taxon>
    </lineage>
</organism>
<feature type="region of interest" description="Disordered" evidence="4">
    <location>
        <begin position="28"/>
        <end position="50"/>
    </location>
</feature>
<feature type="signal peptide" evidence="5">
    <location>
        <begin position="1"/>
        <end position="26"/>
    </location>
</feature>
<dbReference type="EMBL" id="BAAANN010000018">
    <property type="protein sequence ID" value="GAA1968079.1"/>
    <property type="molecule type" value="Genomic_DNA"/>
</dbReference>
<keyword evidence="3" id="KW-0326">Glycosidase</keyword>
<dbReference type="Gene3D" id="2.60.40.10">
    <property type="entry name" value="Immunoglobulins"/>
    <property type="match status" value="1"/>
</dbReference>
<dbReference type="Gene3D" id="2.60.120.260">
    <property type="entry name" value="Galactose-binding domain-like"/>
    <property type="match status" value="1"/>
</dbReference>
<dbReference type="GO" id="GO:0016787">
    <property type="term" value="F:hydrolase activity"/>
    <property type="evidence" value="ECO:0007669"/>
    <property type="project" value="UniProtKB-KW"/>
</dbReference>
<dbReference type="PANTHER" id="PTHR42732">
    <property type="entry name" value="BETA-GALACTOSIDASE"/>
    <property type="match status" value="1"/>
</dbReference>
<dbReference type="PANTHER" id="PTHR42732:SF2">
    <property type="entry name" value="BETA-MANNOSIDASE"/>
    <property type="match status" value="1"/>
</dbReference>
<dbReference type="InterPro" id="IPR054593">
    <property type="entry name" value="Beta-mannosidase-like_N2"/>
</dbReference>
<protein>
    <submittedName>
        <fullName evidence="9">Glycoside hydrolase family 2</fullName>
    </submittedName>
</protein>
<gene>
    <name evidence="9" type="ORF">GCM10009754_46210</name>
</gene>
<evidence type="ECO:0000256" key="1">
    <source>
        <dbReference type="ARBA" id="ARBA00007401"/>
    </source>
</evidence>
<keyword evidence="2 9" id="KW-0378">Hydrolase</keyword>
<dbReference type="Pfam" id="PF02836">
    <property type="entry name" value="Glyco_hydro_2_C"/>
    <property type="match status" value="1"/>
</dbReference>
<evidence type="ECO:0000313" key="10">
    <source>
        <dbReference type="Proteomes" id="UP001501116"/>
    </source>
</evidence>
<dbReference type="InterPro" id="IPR006103">
    <property type="entry name" value="Glyco_hydro_2_cat"/>
</dbReference>
<comment type="caution">
    <text evidence="9">The sequence shown here is derived from an EMBL/GenBank/DDBJ whole genome shotgun (WGS) entry which is preliminary data.</text>
</comment>
<dbReference type="SUPFAM" id="SSF49303">
    <property type="entry name" value="beta-Galactosidase/glucuronidase domain"/>
    <property type="match status" value="1"/>
</dbReference>
<proteinExistence type="inferred from homology"/>
<evidence type="ECO:0000259" key="7">
    <source>
        <dbReference type="Pfam" id="PF02836"/>
    </source>
</evidence>
<feature type="domain" description="Beta-mannosidase-like galactose-binding" evidence="8">
    <location>
        <begin position="119"/>
        <end position="191"/>
    </location>
</feature>
<dbReference type="InterPro" id="IPR008979">
    <property type="entry name" value="Galactose-bd-like_sf"/>
</dbReference>
<feature type="domain" description="Glycoside hydrolase family 2 immunoglobulin-like beta-sandwich" evidence="6">
    <location>
        <begin position="252"/>
        <end position="323"/>
    </location>
</feature>
<dbReference type="Proteomes" id="UP001501116">
    <property type="component" value="Unassembled WGS sequence"/>
</dbReference>
<reference evidence="10" key="1">
    <citation type="journal article" date="2019" name="Int. J. Syst. Evol. Microbiol.">
        <title>The Global Catalogue of Microorganisms (GCM) 10K type strain sequencing project: providing services to taxonomists for standard genome sequencing and annotation.</title>
        <authorList>
            <consortium name="The Broad Institute Genomics Platform"/>
            <consortium name="The Broad Institute Genome Sequencing Center for Infectious Disease"/>
            <person name="Wu L."/>
            <person name="Ma J."/>
        </authorList>
    </citation>
    <scope>NUCLEOTIDE SEQUENCE [LARGE SCALE GENOMIC DNA]</scope>
    <source>
        <strain evidence="10">JCM 14545</strain>
    </source>
</reference>
<dbReference type="InterPro" id="IPR051913">
    <property type="entry name" value="GH2_Domain-Containing"/>
</dbReference>
<dbReference type="InterPro" id="IPR013783">
    <property type="entry name" value="Ig-like_fold"/>
</dbReference>
<evidence type="ECO:0000259" key="8">
    <source>
        <dbReference type="Pfam" id="PF22666"/>
    </source>
</evidence>
<keyword evidence="5" id="KW-0732">Signal</keyword>
<dbReference type="InterPro" id="IPR036156">
    <property type="entry name" value="Beta-gal/glucu_dom_sf"/>
</dbReference>
<dbReference type="InterPro" id="IPR006102">
    <property type="entry name" value="Ig-like_GH2"/>
</dbReference>
<dbReference type="Gene3D" id="3.20.20.80">
    <property type="entry name" value="Glycosidases"/>
    <property type="match status" value="1"/>
</dbReference>
<evidence type="ECO:0000256" key="2">
    <source>
        <dbReference type="ARBA" id="ARBA00022801"/>
    </source>
</evidence>
<dbReference type="Pfam" id="PF00703">
    <property type="entry name" value="Glyco_hydro_2"/>
    <property type="match status" value="1"/>
</dbReference>